<evidence type="ECO:0000256" key="9">
    <source>
        <dbReference type="SAM" id="MobiDB-lite"/>
    </source>
</evidence>
<dbReference type="GO" id="GO:0008810">
    <property type="term" value="F:cellulase activity"/>
    <property type="evidence" value="ECO:0007669"/>
    <property type="project" value="UniProtKB-EC"/>
</dbReference>
<evidence type="ECO:0000313" key="12">
    <source>
        <dbReference type="Proteomes" id="UP000017836"/>
    </source>
</evidence>
<dbReference type="InterPro" id="IPR012341">
    <property type="entry name" value="6hp_glycosidase-like_sf"/>
</dbReference>
<evidence type="ECO:0000256" key="5">
    <source>
        <dbReference type="ARBA" id="ARBA00023001"/>
    </source>
</evidence>
<protein>
    <recommendedName>
        <fullName evidence="3">cellulase</fullName>
        <ecNumber evidence="3">3.2.1.4</ecNumber>
    </recommendedName>
</protein>
<dbReference type="Proteomes" id="UP000017836">
    <property type="component" value="Unassembled WGS sequence"/>
</dbReference>
<keyword evidence="4" id="KW-0378">Hydrolase</keyword>
<dbReference type="Gene3D" id="1.50.10.10">
    <property type="match status" value="1"/>
</dbReference>
<dbReference type="OMA" id="VPPMFPM"/>
<sequence>MSYMVGYGDKYPTQVHHRGASIVSIKKDPTPVTCQGGFDQWFNSNVSNPNILEGAVVGGPDKNDPYSNSRSDYQHGEPASVTTAPLVGVLARLAYIKT</sequence>
<keyword evidence="12" id="KW-1185">Reference proteome</keyword>
<evidence type="ECO:0000256" key="8">
    <source>
        <dbReference type="ARBA" id="ARBA00023326"/>
    </source>
</evidence>
<feature type="region of interest" description="Disordered" evidence="9">
    <location>
        <begin position="56"/>
        <end position="78"/>
    </location>
</feature>
<keyword evidence="5" id="KW-0136">Cellulose degradation</keyword>
<keyword evidence="6" id="KW-0119">Carbohydrate metabolism</keyword>
<evidence type="ECO:0000256" key="1">
    <source>
        <dbReference type="ARBA" id="ARBA00000966"/>
    </source>
</evidence>
<dbReference type="HOGENOM" id="CLU_165105_0_0_1"/>
<evidence type="ECO:0000256" key="2">
    <source>
        <dbReference type="ARBA" id="ARBA00007072"/>
    </source>
</evidence>
<name>W1PCF6_AMBTC</name>
<evidence type="ECO:0000256" key="4">
    <source>
        <dbReference type="ARBA" id="ARBA00022801"/>
    </source>
</evidence>
<dbReference type="STRING" id="13333.W1PCF6"/>
<evidence type="ECO:0000256" key="3">
    <source>
        <dbReference type="ARBA" id="ARBA00012601"/>
    </source>
</evidence>
<dbReference type="PANTHER" id="PTHR22298">
    <property type="entry name" value="ENDO-1,4-BETA-GLUCANASE"/>
    <property type="match status" value="1"/>
</dbReference>
<dbReference type="Gramene" id="ERN05291">
    <property type="protein sequence ID" value="ERN05291"/>
    <property type="gene ID" value="AMTR_s00007p00145260"/>
</dbReference>
<accession>W1PCF6</accession>
<dbReference type="AlphaFoldDB" id="W1PCF6"/>
<keyword evidence="8" id="KW-0624">Polysaccharide degradation</keyword>
<evidence type="ECO:0000256" key="6">
    <source>
        <dbReference type="ARBA" id="ARBA00023277"/>
    </source>
</evidence>
<gene>
    <name evidence="11" type="ORF">AMTR_s00007p00145260</name>
</gene>
<comment type="catalytic activity">
    <reaction evidence="1">
        <text>Endohydrolysis of (1-&gt;4)-beta-D-glucosidic linkages in cellulose, lichenin and cereal beta-D-glucans.</text>
        <dbReference type="EC" id="3.2.1.4"/>
    </reaction>
</comment>
<evidence type="ECO:0000313" key="11">
    <source>
        <dbReference type="EMBL" id="ERN05291.1"/>
    </source>
</evidence>
<dbReference type="SUPFAM" id="SSF48208">
    <property type="entry name" value="Six-hairpin glycosidases"/>
    <property type="match status" value="1"/>
</dbReference>
<dbReference type="EMBL" id="KI394011">
    <property type="protein sequence ID" value="ERN05291.1"/>
    <property type="molecule type" value="Genomic_DNA"/>
</dbReference>
<dbReference type="InterPro" id="IPR008928">
    <property type="entry name" value="6-hairpin_glycosidase_sf"/>
</dbReference>
<organism evidence="11 12">
    <name type="scientific">Amborella trichopoda</name>
    <dbReference type="NCBI Taxonomy" id="13333"/>
    <lineage>
        <taxon>Eukaryota</taxon>
        <taxon>Viridiplantae</taxon>
        <taxon>Streptophyta</taxon>
        <taxon>Embryophyta</taxon>
        <taxon>Tracheophyta</taxon>
        <taxon>Spermatophyta</taxon>
        <taxon>Magnoliopsida</taxon>
        <taxon>Amborellales</taxon>
        <taxon>Amborellaceae</taxon>
        <taxon>Amborella</taxon>
    </lineage>
</organism>
<evidence type="ECO:0000256" key="7">
    <source>
        <dbReference type="ARBA" id="ARBA00023295"/>
    </source>
</evidence>
<evidence type="ECO:0000259" key="10">
    <source>
        <dbReference type="Pfam" id="PF00759"/>
    </source>
</evidence>
<keyword evidence="7" id="KW-0326">Glycosidase</keyword>
<dbReference type="InterPro" id="IPR001701">
    <property type="entry name" value="Glyco_hydro_9"/>
</dbReference>
<dbReference type="eggNOG" id="ENOG502QRF6">
    <property type="taxonomic scope" value="Eukaryota"/>
</dbReference>
<reference evidence="12" key="1">
    <citation type="journal article" date="2013" name="Science">
        <title>The Amborella genome and the evolution of flowering plants.</title>
        <authorList>
            <consortium name="Amborella Genome Project"/>
        </authorList>
    </citation>
    <scope>NUCLEOTIDE SEQUENCE [LARGE SCALE GENOMIC DNA]</scope>
</reference>
<comment type="similarity">
    <text evidence="2">Belongs to the glycosyl hydrolase 9 (cellulase E) family.</text>
</comment>
<proteinExistence type="inferred from homology"/>
<feature type="domain" description="Glycoside hydrolase family 9" evidence="10">
    <location>
        <begin position="1"/>
        <end position="90"/>
    </location>
</feature>
<dbReference type="GO" id="GO:0030245">
    <property type="term" value="P:cellulose catabolic process"/>
    <property type="evidence" value="ECO:0007669"/>
    <property type="project" value="UniProtKB-KW"/>
</dbReference>
<dbReference type="Pfam" id="PF00759">
    <property type="entry name" value="Glyco_hydro_9"/>
    <property type="match status" value="1"/>
</dbReference>
<dbReference type="EC" id="3.2.1.4" evidence="3"/>